<dbReference type="GO" id="GO:0006325">
    <property type="term" value="P:chromatin organization"/>
    <property type="evidence" value="ECO:0007669"/>
    <property type="project" value="TreeGrafter"/>
</dbReference>
<feature type="compositionally biased region" description="Basic residues" evidence="1">
    <location>
        <begin position="99"/>
        <end position="108"/>
    </location>
</feature>
<dbReference type="InterPro" id="IPR048337">
    <property type="entry name" value="FAM50A/XAP5_C"/>
</dbReference>
<evidence type="ECO:0000313" key="3">
    <source>
        <dbReference type="EMBL" id="SPO20004.1"/>
    </source>
</evidence>
<feature type="region of interest" description="Disordered" evidence="1">
    <location>
        <begin position="1"/>
        <end position="47"/>
    </location>
</feature>
<dbReference type="PANTHER" id="PTHR12722">
    <property type="entry name" value="XAP-5 PROTEIN-RELATED"/>
    <property type="match status" value="1"/>
</dbReference>
<dbReference type="PANTHER" id="PTHR12722:SF0">
    <property type="entry name" value="PROTEIN FAM50A"/>
    <property type="match status" value="1"/>
</dbReference>
<reference evidence="3 4" key="1">
    <citation type="submission" date="2018-03" db="EMBL/GenBank/DDBJ databases">
        <authorList>
            <person name="Guldener U."/>
        </authorList>
    </citation>
    <scope>NUCLEOTIDE SEQUENCE [LARGE SCALE GENOMIC DNA]</scope>
    <source>
        <strain evidence="3 4">NBRC100155</strain>
    </source>
</reference>
<protein>
    <submittedName>
        <fullName evidence="3">Related to xap-5 protein</fullName>
    </submittedName>
</protein>
<dbReference type="InterPro" id="IPR007005">
    <property type="entry name" value="XAP5"/>
</dbReference>
<evidence type="ECO:0000259" key="2">
    <source>
        <dbReference type="Pfam" id="PF04921"/>
    </source>
</evidence>
<name>A0A5C3DP63_9BASI</name>
<evidence type="ECO:0000256" key="1">
    <source>
        <dbReference type="SAM" id="MobiDB-lite"/>
    </source>
</evidence>
<feature type="compositionally biased region" description="Basic and acidic residues" evidence="1">
    <location>
        <begin position="78"/>
        <end position="98"/>
    </location>
</feature>
<feature type="domain" description="FAM50A/XAP5 C-terminal" evidence="2">
    <location>
        <begin position="208"/>
        <end position="344"/>
    </location>
</feature>
<dbReference type="EMBL" id="OOIN01000001">
    <property type="protein sequence ID" value="SPO20004.1"/>
    <property type="molecule type" value="Genomic_DNA"/>
</dbReference>
<accession>A0A5C3DP63</accession>
<feature type="region of interest" description="Disordered" evidence="1">
    <location>
        <begin position="78"/>
        <end position="153"/>
    </location>
</feature>
<gene>
    <name evidence="3" type="ORF">UTRI_00396_B</name>
</gene>
<organism evidence="3 4">
    <name type="scientific">Ustilago trichophora</name>
    <dbReference type="NCBI Taxonomy" id="86804"/>
    <lineage>
        <taxon>Eukaryota</taxon>
        <taxon>Fungi</taxon>
        <taxon>Dikarya</taxon>
        <taxon>Basidiomycota</taxon>
        <taxon>Ustilaginomycotina</taxon>
        <taxon>Ustilaginomycetes</taxon>
        <taxon>Ustilaginales</taxon>
        <taxon>Ustilaginaceae</taxon>
        <taxon>Ustilago</taxon>
    </lineage>
</organism>
<feature type="compositionally biased region" description="Basic and acidic residues" evidence="1">
    <location>
        <begin position="18"/>
        <end position="47"/>
    </location>
</feature>
<dbReference type="OrthoDB" id="1562195at2759"/>
<keyword evidence="4" id="KW-1185">Reference proteome</keyword>
<sequence>MSQSQSELRRQGKHEKARAKMMEDFERQKADLAKESERNRTGADRFVGKNDSMEDALKKSTIGLVHLEDFQKLRSELEEEKRREAARTNELKVEEKAAKKNKKVKKERSKLSFAMDDEEEDASAAVPSTSKAAINGKRKRRSDDNAANEDNLDELEKDSLPIIKKASLKNPNVDTSFLPDRDREEAERRMREELRQEWLRKQEEMKKEDVEITYSYWDGTGHRKTVVCKKGDTIAHFLERCRQQVSELRGISVDSMMYIKEDLIIPHHYSFYDFIVNKARGKSGPLFNFDVHDDIRLVADASVEKDESHAGKVVERSFYNRNKHVWPYSRWEVYDPKKDYGNYTIHDRKK</sequence>
<dbReference type="GO" id="GO:0005634">
    <property type="term" value="C:nucleus"/>
    <property type="evidence" value="ECO:0007669"/>
    <property type="project" value="InterPro"/>
</dbReference>
<proteinExistence type="predicted"/>
<dbReference type="Pfam" id="PF04921">
    <property type="entry name" value="XAP5"/>
    <property type="match status" value="1"/>
</dbReference>
<dbReference type="Proteomes" id="UP000324022">
    <property type="component" value="Unassembled WGS sequence"/>
</dbReference>
<evidence type="ECO:0000313" key="4">
    <source>
        <dbReference type="Proteomes" id="UP000324022"/>
    </source>
</evidence>
<dbReference type="AlphaFoldDB" id="A0A5C3DP63"/>